<reference evidence="2 3" key="1">
    <citation type="submission" date="2020-10" db="EMBL/GenBank/DDBJ databases">
        <title>The Coptis chinensis genome and diversification of protoberbering-type alkaloids.</title>
        <authorList>
            <person name="Wang B."/>
            <person name="Shu S."/>
            <person name="Song C."/>
            <person name="Liu Y."/>
        </authorList>
    </citation>
    <scope>NUCLEOTIDE SEQUENCE [LARGE SCALE GENOMIC DNA]</scope>
    <source>
        <strain evidence="2">HL-2020</strain>
        <tissue evidence="2">Leaf</tissue>
    </source>
</reference>
<feature type="transmembrane region" description="Helical" evidence="1">
    <location>
        <begin position="14"/>
        <end position="35"/>
    </location>
</feature>
<dbReference type="AlphaFoldDB" id="A0A835I7Y1"/>
<proteinExistence type="predicted"/>
<protein>
    <submittedName>
        <fullName evidence="2">Uncharacterized protein</fullName>
    </submittedName>
</protein>
<organism evidence="2 3">
    <name type="scientific">Coptis chinensis</name>
    <dbReference type="NCBI Taxonomy" id="261450"/>
    <lineage>
        <taxon>Eukaryota</taxon>
        <taxon>Viridiplantae</taxon>
        <taxon>Streptophyta</taxon>
        <taxon>Embryophyta</taxon>
        <taxon>Tracheophyta</taxon>
        <taxon>Spermatophyta</taxon>
        <taxon>Magnoliopsida</taxon>
        <taxon>Ranunculales</taxon>
        <taxon>Ranunculaceae</taxon>
        <taxon>Coptidoideae</taxon>
        <taxon>Coptis</taxon>
    </lineage>
</organism>
<evidence type="ECO:0000313" key="3">
    <source>
        <dbReference type="Proteomes" id="UP000631114"/>
    </source>
</evidence>
<accession>A0A835I7Y1</accession>
<dbReference type="Proteomes" id="UP000631114">
    <property type="component" value="Unassembled WGS sequence"/>
</dbReference>
<evidence type="ECO:0000256" key="1">
    <source>
        <dbReference type="SAM" id="Phobius"/>
    </source>
</evidence>
<keyword evidence="1" id="KW-0812">Transmembrane</keyword>
<dbReference type="EMBL" id="JADFTS010000003">
    <property type="protein sequence ID" value="KAF9612916.1"/>
    <property type="molecule type" value="Genomic_DNA"/>
</dbReference>
<keyword evidence="3" id="KW-1185">Reference proteome</keyword>
<name>A0A835I7Y1_9MAGN</name>
<evidence type="ECO:0000313" key="2">
    <source>
        <dbReference type="EMBL" id="KAF9612916.1"/>
    </source>
</evidence>
<gene>
    <name evidence="2" type="ORF">IFM89_004332</name>
</gene>
<comment type="caution">
    <text evidence="2">The sequence shown here is derived from an EMBL/GenBank/DDBJ whole genome shotgun (WGS) entry which is preliminary data.</text>
</comment>
<keyword evidence="1" id="KW-1133">Transmembrane helix</keyword>
<sequence>MRRCAAKEFRHEELIFFFPGIIVSVALQSFLFFYLDCRISFQVCTC</sequence>
<keyword evidence="1" id="KW-0472">Membrane</keyword>